<dbReference type="AlphaFoldDB" id="A0A6J5C2H7"/>
<evidence type="ECO:0000313" key="2">
    <source>
        <dbReference type="Proteomes" id="UP000494205"/>
    </source>
</evidence>
<dbReference type="Proteomes" id="UP000494205">
    <property type="component" value="Unassembled WGS sequence"/>
</dbReference>
<evidence type="ECO:0000313" key="1">
    <source>
        <dbReference type="EMBL" id="CAB3724429.1"/>
    </source>
</evidence>
<dbReference type="EMBL" id="CADIJZ010000022">
    <property type="protein sequence ID" value="CAB3724429.1"/>
    <property type="molecule type" value="Genomic_DNA"/>
</dbReference>
<protein>
    <submittedName>
        <fullName evidence="1">Uncharacterized protein</fullName>
    </submittedName>
</protein>
<organism evidence="1 2">
    <name type="scientific">Paraburkholderia rhynchosiae</name>
    <dbReference type="NCBI Taxonomy" id="487049"/>
    <lineage>
        <taxon>Bacteria</taxon>
        <taxon>Pseudomonadati</taxon>
        <taxon>Pseudomonadota</taxon>
        <taxon>Betaproteobacteria</taxon>
        <taxon>Burkholderiales</taxon>
        <taxon>Burkholderiaceae</taxon>
        <taxon>Paraburkholderia</taxon>
    </lineage>
</organism>
<proteinExistence type="predicted"/>
<accession>A0A6J5C2H7</accession>
<reference evidence="1 2" key="1">
    <citation type="submission" date="2020-04" db="EMBL/GenBank/DDBJ databases">
        <authorList>
            <person name="De Canck E."/>
        </authorList>
    </citation>
    <scope>NUCLEOTIDE SEQUENCE [LARGE SCALE GENOMIC DNA]</scope>
    <source>
        <strain evidence="1 2">LMG 27174</strain>
    </source>
</reference>
<name>A0A6J5C2H7_9BURK</name>
<dbReference type="RefSeq" id="WP_175130724.1">
    <property type="nucleotide sequence ID" value="NZ_CADIJZ010000022.1"/>
</dbReference>
<gene>
    <name evidence="1" type="ORF">LMG27174_05236</name>
</gene>
<sequence>MSTTQAVPQDENTAIDVELYMSSELGDKSWRLTASDSRRGPSRYSVQGGDTAAVLDCVRRAKGALPARARGQGAFLL</sequence>